<evidence type="ECO:0000313" key="3">
    <source>
        <dbReference type="Proteomes" id="UP000237662"/>
    </source>
</evidence>
<evidence type="ECO:0000313" key="2">
    <source>
        <dbReference type="EMBL" id="PPK85235.1"/>
    </source>
</evidence>
<keyword evidence="3" id="KW-1185">Reference proteome</keyword>
<dbReference type="InterPro" id="IPR006099">
    <property type="entry name" value="MeMalonylCoA_mutase_a/b_cat"/>
</dbReference>
<accession>A0A2S6I232</accession>
<feature type="domain" description="Methylmalonyl-CoA mutase alpha/beta chain catalytic" evidence="1">
    <location>
        <begin position="104"/>
        <end position="385"/>
    </location>
</feature>
<dbReference type="PANTHER" id="PTHR48101:SF1">
    <property type="entry name" value="METHYLMALONYL-COA MUTASE, LARGE SUBUNIT"/>
    <property type="match status" value="1"/>
</dbReference>
<dbReference type="SUPFAM" id="SSF51703">
    <property type="entry name" value="Cobalamin (vitamin B12)-dependent enzymes"/>
    <property type="match status" value="1"/>
</dbReference>
<protein>
    <submittedName>
        <fullName evidence="2">Methylmalonyl-CoA mutase</fullName>
    </submittedName>
</protein>
<dbReference type="Proteomes" id="UP000237662">
    <property type="component" value="Unassembled WGS sequence"/>
</dbReference>
<dbReference type="EMBL" id="PTJC01000006">
    <property type="protein sequence ID" value="PPK85235.1"/>
    <property type="molecule type" value="Genomic_DNA"/>
</dbReference>
<evidence type="ECO:0000259" key="1">
    <source>
        <dbReference type="Pfam" id="PF01642"/>
    </source>
</evidence>
<comment type="caution">
    <text evidence="2">The sequence shown here is derived from an EMBL/GenBank/DDBJ whole genome shotgun (WGS) entry which is preliminary data.</text>
</comment>
<dbReference type="InterPro" id="IPR016176">
    <property type="entry name" value="Cbl-dep_enz_cat"/>
</dbReference>
<dbReference type="GO" id="GO:0031419">
    <property type="term" value="F:cobalamin binding"/>
    <property type="evidence" value="ECO:0007669"/>
    <property type="project" value="InterPro"/>
</dbReference>
<proteinExistence type="predicted"/>
<reference evidence="2 3" key="1">
    <citation type="submission" date="2018-02" db="EMBL/GenBank/DDBJ databases">
        <title>Genomic Encyclopedia of Archaeal and Bacterial Type Strains, Phase II (KMG-II): from individual species to whole genera.</title>
        <authorList>
            <person name="Goeker M."/>
        </authorList>
    </citation>
    <scope>NUCLEOTIDE SEQUENCE [LARGE SCALE GENOMIC DNA]</scope>
    <source>
        <strain evidence="2 3">DSM 29526</strain>
    </source>
</reference>
<sequence>MPLDASPTTFPASDKGDWLDRVKQELKGDLTQLDQQVSERIRLSPLYTAEEVTIRPPLERSAGWEIGAYLRAGSNEIINEAALAALEQGAEALLFRLYHQPTRAEVAALLEGIRMDFVSIHCALRYPGQDPAELFRDLVKYLRQRGYDLKGIRGSVDFDPLLDWNEPPFPPLIRLLDFVGEYMPGFKVLQVNAAGFNNGPASADSELALAVAKGAEYLQQIRERGYPADKAARHLQFAFTVGTSYYIDIAKLRALRVLWANVLKGFGITDAPPVTVAAHSDLAVLTEDRDQNLLLLTTQALSAVTGGADQLFLSPAEGAENKSTPFGHRMALNIQHLLRLESGLDAYADPAAGSYYLEKLTEQLVDAAWERFRAIEAQGGFAVATEF</sequence>
<dbReference type="RefSeq" id="WP_104419744.1">
    <property type="nucleotide sequence ID" value="NZ_PTJC01000006.1"/>
</dbReference>
<dbReference type="PANTHER" id="PTHR48101">
    <property type="entry name" value="METHYLMALONYL-COA MUTASE, MITOCHONDRIAL-RELATED"/>
    <property type="match status" value="1"/>
</dbReference>
<organism evidence="2 3">
    <name type="scientific">Neolewinella xylanilytica</name>
    <dbReference type="NCBI Taxonomy" id="1514080"/>
    <lineage>
        <taxon>Bacteria</taxon>
        <taxon>Pseudomonadati</taxon>
        <taxon>Bacteroidota</taxon>
        <taxon>Saprospiria</taxon>
        <taxon>Saprospirales</taxon>
        <taxon>Lewinellaceae</taxon>
        <taxon>Neolewinella</taxon>
    </lineage>
</organism>
<dbReference type="OrthoDB" id="9762378at2"/>
<name>A0A2S6I232_9BACT</name>
<dbReference type="Gene3D" id="3.20.20.240">
    <property type="entry name" value="Methylmalonyl-CoA mutase"/>
    <property type="match status" value="1"/>
</dbReference>
<dbReference type="Pfam" id="PF01642">
    <property type="entry name" value="MM_CoA_mutase"/>
    <property type="match status" value="1"/>
</dbReference>
<dbReference type="GO" id="GO:0016866">
    <property type="term" value="F:intramolecular transferase activity"/>
    <property type="evidence" value="ECO:0007669"/>
    <property type="project" value="InterPro"/>
</dbReference>
<gene>
    <name evidence="2" type="ORF">CLV84_2127</name>
</gene>
<dbReference type="AlphaFoldDB" id="A0A2S6I232"/>